<organism evidence="2 3">
    <name type="scientific">Saccharothrix lopnurensis</name>
    <dbReference type="NCBI Taxonomy" id="1670621"/>
    <lineage>
        <taxon>Bacteria</taxon>
        <taxon>Bacillati</taxon>
        <taxon>Actinomycetota</taxon>
        <taxon>Actinomycetes</taxon>
        <taxon>Pseudonocardiales</taxon>
        <taxon>Pseudonocardiaceae</taxon>
        <taxon>Saccharothrix</taxon>
    </lineage>
</organism>
<proteinExistence type="predicted"/>
<feature type="region of interest" description="Disordered" evidence="1">
    <location>
        <begin position="121"/>
        <end position="151"/>
    </location>
</feature>
<dbReference type="EMBL" id="JBHSQO010000006">
    <property type="protein sequence ID" value="MFC6089326.1"/>
    <property type="molecule type" value="Genomic_DNA"/>
</dbReference>
<comment type="caution">
    <text evidence="2">The sequence shown here is derived from an EMBL/GenBank/DDBJ whole genome shotgun (WGS) entry which is preliminary data.</text>
</comment>
<evidence type="ECO:0000256" key="1">
    <source>
        <dbReference type="SAM" id="MobiDB-lite"/>
    </source>
</evidence>
<feature type="compositionally biased region" description="Basic and acidic residues" evidence="1">
    <location>
        <begin position="121"/>
        <end position="137"/>
    </location>
</feature>
<accession>A0ABW1P1H5</accession>
<dbReference type="Proteomes" id="UP001596220">
    <property type="component" value="Unassembled WGS sequence"/>
</dbReference>
<gene>
    <name evidence="2" type="ORF">ACFP3R_08595</name>
</gene>
<dbReference type="RefSeq" id="WP_380634450.1">
    <property type="nucleotide sequence ID" value="NZ_JBHSQO010000006.1"/>
</dbReference>
<protein>
    <submittedName>
        <fullName evidence="2">Uncharacterized protein</fullName>
    </submittedName>
</protein>
<keyword evidence="3" id="KW-1185">Reference proteome</keyword>
<reference evidence="3" key="1">
    <citation type="journal article" date="2019" name="Int. J. Syst. Evol. Microbiol.">
        <title>The Global Catalogue of Microorganisms (GCM) 10K type strain sequencing project: providing services to taxonomists for standard genome sequencing and annotation.</title>
        <authorList>
            <consortium name="The Broad Institute Genomics Platform"/>
            <consortium name="The Broad Institute Genome Sequencing Center for Infectious Disease"/>
            <person name="Wu L."/>
            <person name="Ma J."/>
        </authorList>
    </citation>
    <scope>NUCLEOTIDE SEQUENCE [LARGE SCALE GENOMIC DNA]</scope>
    <source>
        <strain evidence="3">CGMCC 4.7246</strain>
    </source>
</reference>
<evidence type="ECO:0000313" key="3">
    <source>
        <dbReference type="Proteomes" id="UP001596220"/>
    </source>
</evidence>
<evidence type="ECO:0000313" key="2">
    <source>
        <dbReference type="EMBL" id="MFC6089326.1"/>
    </source>
</evidence>
<name>A0ABW1P1H5_9PSEU</name>
<sequence length="151" mass="16359">MELGAAAARRSGDGEGFVVGAWRTAEVLTAEDVLARSVADADRAVREAAALRRPRREPSAEDVRRVMRYAKSNAASPELQALQRRIAGGHLSWRQVLMGEAAGDRGVRAALEADRDALAALCRGEEPRVEPPPKPEPGDDDEPMSFTEDAW</sequence>